<dbReference type="Proteomes" id="UP001519363">
    <property type="component" value="Unassembled WGS sequence"/>
</dbReference>
<feature type="transmembrane region" description="Helical" evidence="1">
    <location>
        <begin position="56"/>
        <end position="78"/>
    </location>
</feature>
<evidence type="ECO:0000313" key="2">
    <source>
        <dbReference type="EMBL" id="MBP2476712.1"/>
    </source>
</evidence>
<sequence>MLLVFSVSLAVLVMHQITHPGHGGHHQAAAHGHQGHGLVRAAPDAPPPGDHGGLTATHLCAGLVVTALGLLALVLLGWQRRDRGSEAGGAGGTLVRATPRAPPPKLFDLSTLGVLRL</sequence>
<reference evidence="2 3" key="1">
    <citation type="submission" date="2021-03" db="EMBL/GenBank/DDBJ databases">
        <title>Sequencing the genomes of 1000 actinobacteria strains.</title>
        <authorList>
            <person name="Klenk H.-P."/>
        </authorList>
    </citation>
    <scope>NUCLEOTIDE SEQUENCE [LARGE SCALE GENOMIC DNA]</scope>
    <source>
        <strain evidence="2 3">DSM 44580</strain>
    </source>
</reference>
<comment type="caution">
    <text evidence="2">The sequence shown here is derived from an EMBL/GenBank/DDBJ whole genome shotgun (WGS) entry which is preliminary data.</text>
</comment>
<proteinExistence type="predicted"/>
<keyword evidence="1" id="KW-1133">Transmembrane helix</keyword>
<keyword evidence="3" id="KW-1185">Reference proteome</keyword>
<keyword evidence="1" id="KW-0472">Membrane</keyword>
<keyword evidence="1" id="KW-0812">Transmembrane</keyword>
<name>A0ABS5AK01_9PSEU</name>
<accession>A0ABS5AK01</accession>
<dbReference type="RefSeq" id="WP_086785691.1">
    <property type="nucleotide sequence ID" value="NZ_JAGIOO010000001.1"/>
</dbReference>
<organism evidence="2 3">
    <name type="scientific">Crossiella equi</name>
    <dbReference type="NCBI Taxonomy" id="130796"/>
    <lineage>
        <taxon>Bacteria</taxon>
        <taxon>Bacillati</taxon>
        <taxon>Actinomycetota</taxon>
        <taxon>Actinomycetes</taxon>
        <taxon>Pseudonocardiales</taxon>
        <taxon>Pseudonocardiaceae</taxon>
        <taxon>Crossiella</taxon>
    </lineage>
</organism>
<gene>
    <name evidence="2" type="ORF">JOF53_005584</name>
</gene>
<dbReference type="EMBL" id="JAGIOO010000001">
    <property type="protein sequence ID" value="MBP2476712.1"/>
    <property type="molecule type" value="Genomic_DNA"/>
</dbReference>
<protein>
    <submittedName>
        <fullName evidence="2">Uncharacterized protein</fullName>
    </submittedName>
</protein>
<evidence type="ECO:0000256" key="1">
    <source>
        <dbReference type="SAM" id="Phobius"/>
    </source>
</evidence>
<evidence type="ECO:0000313" key="3">
    <source>
        <dbReference type="Proteomes" id="UP001519363"/>
    </source>
</evidence>